<feature type="transmembrane region" description="Helical" evidence="1">
    <location>
        <begin position="239"/>
        <end position="261"/>
    </location>
</feature>
<keyword evidence="1" id="KW-1133">Transmembrane helix</keyword>
<feature type="transmembrane region" description="Helical" evidence="1">
    <location>
        <begin position="95"/>
        <end position="124"/>
    </location>
</feature>
<evidence type="ECO:0000313" key="2">
    <source>
        <dbReference type="EMBL" id="KAJ9560122.1"/>
    </source>
</evidence>
<keyword evidence="1" id="KW-0472">Membrane</keyword>
<gene>
    <name evidence="2" type="ORF">OSB04_005282</name>
</gene>
<keyword evidence="3" id="KW-1185">Reference proteome</keyword>
<feature type="transmembrane region" description="Helical" evidence="1">
    <location>
        <begin position="267"/>
        <end position="290"/>
    </location>
</feature>
<dbReference type="EMBL" id="JARYMX010000002">
    <property type="protein sequence ID" value="KAJ9560122.1"/>
    <property type="molecule type" value="Genomic_DNA"/>
</dbReference>
<feature type="transmembrane region" description="Helical" evidence="1">
    <location>
        <begin position="720"/>
        <end position="743"/>
    </location>
</feature>
<dbReference type="PANTHER" id="PTHR33133:SF59">
    <property type="entry name" value="TRANSMEMBRANE PROTEIN"/>
    <property type="match status" value="1"/>
</dbReference>
<evidence type="ECO:0000313" key="3">
    <source>
        <dbReference type="Proteomes" id="UP001172457"/>
    </source>
</evidence>
<evidence type="ECO:0000256" key="1">
    <source>
        <dbReference type="SAM" id="Phobius"/>
    </source>
</evidence>
<reference evidence="2" key="1">
    <citation type="submission" date="2023-03" db="EMBL/GenBank/DDBJ databases">
        <title>Chromosome-scale reference genome and RAD-based genetic map of yellow starthistle (Centaurea solstitialis) reveal putative structural variation and QTLs associated with invader traits.</title>
        <authorList>
            <person name="Reatini B."/>
            <person name="Cang F.A."/>
            <person name="Jiang Q."/>
            <person name="Mckibben M.T.W."/>
            <person name="Barker M.S."/>
            <person name="Rieseberg L.H."/>
            <person name="Dlugosch K.M."/>
        </authorList>
    </citation>
    <scope>NUCLEOTIDE SEQUENCE</scope>
    <source>
        <strain evidence="2">CAN-66</strain>
        <tissue evidence="2">Leaf</tissue>
    </source>
</reference>
<accession>A0AA38WGA7</accession>
<dbReference type="AlphaFoldDB" id="A0AA38WGA7"/>
<feature type="transmembrane region" description="Helical" evidence="1">
    <location>
        <begin position="532"/>
        <end position="554"/>
    </location>
</feature>
<feature type="transmembrane region" description="Helical" evidence="1">
    <location>
        <begin position="674"/>
        <end position="699"/>
    </location>
</feature>
<dbReference type="PANTHER" id="PTHR33133">
    <property type="entry name" value="OS08G0107100 PROTEIN-RELATED"/>
    <property type="match status" value="1"/>
</dbReference>
<comment type="caution">
    <text evidence="2">The sequence shown here is derived from an EMBL/GenBank/DDBJ whole genome shotgun (WGS) entry which is preliminary data.</text>
</comment>
<feature type="transmembrane region" description="Helical" evidence="1">
    <location>
        <begin position="157"/>
        <end position="178"/>
    </location>
</feature>
<keyword evidence="1" id="KW-0812">Transmembrane</keyword>
<feature type="transmembrane region" description="Helical" evidence="1">
    <location>
        <begin position="749"/>
        <end position="771"/>
    </location>
</feature>
<feature type="transmembrane region" description="Helical" evidence="1">
    <location>
        <begin position="636"/>
        <end position="662"/>
    </location>
</feature>
<proteinExistence type="predicted"/>
<name>A0AA38WGA7_9ASTR</name>
<sequence length="883" mass="101147">MGTQKQIRWEKSTKASSNQVEMQSIGFFGLFKESIKTIFSWKKIFSRITLTFILPLSFILLNHMIIADFFYRRIERYKYREHIGHYLSHKQSSAWTTYCVFMVVYVTSLFVFSLLSTAAIVYTIATVYKTDNDKDVTFKKVVKIVPKVWKRLTLTFFWIYIGFTAYNIMALVVVSIWVKTVSATSFGYILFWLLLFVYCIGFVYITAVWQLASVVAVFERLYGLKAMMKGNDLIKGKRFLSWFVFLVLYCILVSIVMFYVLNWNYSVFTLIIGLMCLILLMILFLVGYVAQTMLYLICKSHHREPIDKIGLSSKLEGYLGELEPAIETHEDIELKGRDLKYTYLDIGDKTIRNGGRQGIGKLLLPIGIGGNTAEIGMVVVELVRARSAIYYSVSTRVSGSELGQSLNHQSEGWSDLNVSSRAQSELELVVRARSELILLTVDDQILFSVGLVRHLSFCNRSSGVFLVGARPLTGHIDDYGDFHDYINRGDDLQYRENIHFEPCIDMQNLGFFGLFKESLKTIFLWKKIFSRITLTFILPLSFIFINDINIGGIVDQHIQSYEYRESNDHPKSSFWIAYFVYKLIYLISILIVSLLSTTGIVYTVATMYTDDNEDVTFKKVLKIVPRVWKRVTLTFFWIYIGLIVYNKAFKVVVALIWAYAHLYDTTFGLIFYRILYFVYFIVFIYIIAVSQLAGVVAVLERFYGLKATRKSNDLIKGKRWLSWFVFLVLDCILVGILSFYLFIWNYSFFTLLVGLVCLVLLMIFLLVGYVAQTMLYLICKSHHCEPIDKIGLLSQLGGYLGELEPTTNTNKDVELGQLIASSTKSHPRARYGTIDSRGNSGRWPIVVVDNVEMVVVIVLSTGNVGCRGCRGGGGQYGGNRGRD</sequence>
<feature type="transmembrane region" description="Helical" evidence="1">
    <location>
        <begin position="48"/>
        <end position="71"/>
    </location>
</feature>
<feature type="transmembrane region" description="Helical" evidence="1">
    <location>
        <begin position="574"/>
        <end position="595"/>
    </location>
</feature>
<dbReference type="Proteomes" id="UP001172457">
    <property type="component" value="Chromosome 2"/>
</dbReference>
<protein>
    <submittedName>
        <fullName evidence="2">Uncharacterized protein</fullName>
    </submittedName>
</protein>
<organism evidence="2 3">
    <name type="scientific">Centaurea solstitialis</name>
    <name type="common">yellow star-thistle</name>
    <dbReference type="NCBI Taxonomy" id="347529"/>
    <lineage>
        <taxon>Eukaryota</taxon>
        <taxon>Viridiplantae</taxon>
        <taxon>Streptophyta</taxon>
        <taxon>Embryophyta</taxon>
        <taxon>Tracheophyta</taxon>
        <taxon>Spermatophyta</taxon>
        <taxon>Magnoliopsida</taxon>
        <taxon>eudicotyledons</taxon>
        <taxon>Gunneridae</taxon>
        <taxon>Pentapetalae</taxon>
        <taxon>asterids</taxon>
        <taxon>campanulids</taxon>
        <taxon>Asterales</taxon>
        <taxon>Asteraceae</taxon>
        <taxon>Carduoideae</taxon>
        <taxon>Cardueae</taxon>
        <taxon>Centaureinae</taxon>
        <taxon>Centaurea</taxon>
    </lineage>
</organism>
<feature type="transmembrane region" description="Helical" evidence="1">
    <location>
        <begin position="190"/>
        <end position="218"/>
    </location>
</feature>